<name>A0A151SDG9_CAJCA</name>
<evidence type="ECO:0000313" key="2">
    <source>
        <dbReference type="EMBL" id="KYP52874.1"/>
    </source>
</evidence>
<evidence type="ECO:0000259" key="1">
    <source>
        <dbReference type="PROSITE" id="PS51277"/>
    </source>
</evidence>
<dbReference type="InterPro" id="IPR044816">
    <property type="entry name" value="BURP"/>
</dbReference>
<dbReference type="PANTHER" id="PTHR31236">
    <property type="entry name" value="BURP DOMAIN PROTEIN USPL1-LIKE"/>
    <property type="match status" value="1"/>
</dbReference>
<feature type="domain" description="BURP" evidence="1">
    <location>
        <begin position="1"/>
        <end position="201"/>
    </location>
</feature>
<dbReference type="Gramene" id="C.cajan_25734.t">
    <property type="protein sequence ID" value="C.cajan_25734.t.cds1"/>
    <property type="gene ID" value="C.cajan_25734"/>
</dbReference>
<gene>
    <name evidence="2" type="ORF">KK1_025260</name>
</gene>
<dbReference type="PROSITE" id="PS51277">
    <property type="entry name" value="BURP"/>
    <property type="match status" value="1"/>
</dbReference>
<dbReference type="Pfam" id="PF03181">
    <property type="entry name" value="BURP"/>
    <property type="match status" value="1"/>
</dbReference>
<dbReference type="SMART" id="SM01045">
    <property type="entry name" value="BURP"/>
    <property type="match status" value="1"/>
</dbReference>
<accession>A0A151SDG9</accession>
<dbReference type="PANTHER" id="PTHR31236:SF2">
    <property type="entry name" value="BURP DOMAIN PROTEIN RD22"/>
    <property type="match status" value="1"/>
</dbReference>
<proteinExistence type="predicted"/>
<sequence length="201" mass="22947">MKLDGHFYKRTYTTPLLARQIAERIPFSPEKTKEISKILFVKPKPKNVEIVKKATSRCQAPAMIGEEKHCATSLESMVDFVTSKLGKNIHVVSTEVEKETMSTKFLVKNGVKKLAEDKIIVCHPMNYPYVVFFCHEVLNTTAHFMPLEGEDGTRVKAVAVCHKDTSEWNPKHIFFQMLKIKPGTTPVCHMFPEGHLLWFAK</sequence>
<dbReference type="Proteomes" id="UP000075243">
    <property type="component" value="Unassembled WGS sequence"/>
</dbReference>
<dbReference type="AlphaFoldDB" id="A0A151SDG9"/>
<protein>
    <submittedName>
        <fullName evidence="2">Dehydration-responsive protein RD22</fullName>
    </submittedName>
</protein>
<evidence type="ECO:0000313" key="3">
    <source>
        <dbReference type="Proteomes" id="UP000075243"/>
    </source>
</evidence>
<dbReference type="EMBL" id="KQ483419">
    <property type="protein sequence ID" value="KYP52874.1"/>
    <property type="molecule type" value="Genomic_DNA"/>
</dbReference>
<dbReference type="OMA" id="CKREANE"/>
<keyword evidence="3" id="KW-1185">Reference proteome</keyword>
<reference evidence="2" key="1">
    <citation type="journal article" date="2012" name="Nat. Biotechnol.">
        <title>Draft genome sequence of pigeonpea (Cajanus cajan), an orphan legume crop of resource-poor farmers.</title>
        <authorList>
            <person name="Varshney R.K."/>
            <person name="Chen W."/>
            <person name="Li Y."/>
            <person name="Bharti A.K."/>
            <person name="Saxena R.K."/>
            <person name="Schlueter J.A."/>
            <person name="Donoghue M.T."/>
            <person name="Azam S."/>
            <person name="Fan G."/>
            <person name="Whaley A.M."/>
            <person name="Farmer A.D."/>
            <person name="Sheridan J."/>
            <person name="Iwata A."/>
            <person name="Tuteja R."/>
            <person name="Penmetsa R.V."/>
            <person name="Wu W."/>
            <person name="Upadhyaya H.D."/>
            <person name="Yang S.P."/>
            <person name="Shah T."/>
            <person name="Saxena K.B."/>
            <person name="Michael T."/>
            <person name="McCombie W.R."/>
            <person name="Yang B."/>
            <person name="Zhang G."/>
            <person name="Yang H."/>
            <person name="Wang J."/>
            <person name="Spillane C."/>
            <person name="Cook D.R."/>
            <person name="May G.D."/>
            <person name="Xu X."/>
            <person name="Jackson S.A."/>
        </authorList>
    </citation>
    <scope>NUCLEOTIDE SEQUENCE [LARGE SCALE GENOMIC DNA]</scope>
</reference>
<organism evidence="2 3">
    <name type="scientific">Cajanus cajan</name>
    <name type="common">Pigeon pea</name>
    <name type="synonym">Cajanus indicus</name>
    <dbReference type="NCBI Taxonomy" id="3821"/>
    <lineage>
        <taxon>Eukaryota</taxon>
        <taxon>Viridiplantae</taxon>
        <taxon>Streptophyta</taxon>
        <taxon>Embryophyta</taxon>
        <taxon>Tracheophyta</taxon>
        <taxon>Spermatophyta</taxon>
        <taxon>Magnoliopsida</taxon>
        <taxon>eudicotyledons</taxon>
        <taxon>Gunneridae</taxon>
        <taxon>Pentapetalae</taxon>
        <taxon>rosids</taxon>
        <taxon>fabids</taxon>
        <taxon>Fabales</taxon>
        <taxon>Fabaceae</taxon>
        <taxon>Papilionoideae</taxon>
        <taxon>50 kb inversion clade</taxon>
        <taxon>NPAAA clade</taxon>
        <taxon>indigoferoid/millettioid clade</taxon>
        <taxon>Phaseoleae</taxon>
        <taxon>Cajanus</taxon>
    </lineage>
</organism>
<dbReference type="InterPro" id="IPR004873">
    <property type="entry name" value="BURP_dom"/>
</dbReference>
<dbReference type="STRING" id="3821.A0A151SDG9"/>